<keyword evidence="3" id="KW-1185">Reference proteome</keyword>
<dbReference type="InterPro" id="IPR036397">
    <property type="entry name" value="RNaseH_sf"/>
</dbReference>
<name>A0A165J1C9_9BASI</name>
<dbReference type="Gene3D" id="3.30.420.10">
    <property type="entry name" value="Ribonuclease H-like superfamily/Ribonuclease H"/>
    <property type="match status" value="1"/>
</dbReference>
<evidence type="ECO:0000313" key="2">
    <source>
        <dbReference type="EMBL" id="KZT61242.1"/>
    </source>
</evidence>
<dbReference type="Pfam" id="PF13358">
    <property type="entry name" value="DDE_3"/>
    <property type="match status" value="1"/>
</dbReference>
<dbReference type="PANTHER" id="PTHR46564:SF1">
    <property type="entry name" value="TRANSPOSASE"/>
    <property type="match status" value="1"/>
</dbReference>
<organism evidence="2 3">
    <name type="scientific">Calocera cornea HHB12733</name>
    <dbReference type="NCBI Taxonomy" id="1353952"/>
    <lineage>
        <taxon>Eukaryota</taxon>
        <taxon>Fungi</taxon>
        <taxon>Dikarya</taxon>
        <taxon>Basidiomycota</taxon>
        <taxon>Agaricomycotina</taxon>
        <taxon>Dacrymycetes</taxon>
        <taxon>Dacrymycetales</taxon>
        <taxon>Dacrymycetaceae</taxon>
        <taxon>Calocera</taxon>
    </lineage>
</organism>
<feature type="non-terminal residue" evidence="2">
    <location>
        <position position="1"/>
    </location>
</feature>
<dbReference type="OrthoDB" id="2142724at2759"/>
<accession>A0A165J1C9</accession>
<gene>
    <name evidence="2" type="ORF">CALCODRAFT_427958</name>
</gene>
<evidence type="ECO:0000259" key="1">
    <source>
        <dbReference type="Pfam" id="PF13358"/>
    </source>
</evidence>
<dbReference type="PANTHER" id="PTHR46564">
    <property type="entry name" value="TRANSPOSASE"/>
    <property type="match status" value="1"/>
</dbReference>
<evidence type="ECO:0000313" key="3">
    <source>
        <dbReference type="Proteomes" id="UP000076842"/>
    </source>
</evidence>
<dbReference type="EMBL" id="KV423924">
    <property type="protein sequence ID" value="KZT61242.1"/>
    <property type="molecule type" value="Genomic_DNA"/>
</dbReference>
<dbReference type="STRING" id="1353952.A0A165J1C9"/>
<dbReference type="InParanoid" id="A0A165J1C9"/>
<proteinExistence type="predicted"/>
<sequence>LVLPALSLDGVLCLKIVEGSFDTLSFMEFVECCLVNMNPFPNQNSVLVMDNCRIHKSDLIREMVEAR</sequence>
<dbReference type="AlphaFoldDB" id="A0A165J1C9"/>
<reference evidence="2 3" key="1">
    <citation type="journal article" date="2016" name="Mol. Biol. Evol.">
        <title>Comparative Genomics of Early-Diverging Mushroom-Forming Fungi Provides Insights into the Origins of Lignocellulose Decay Capabilities.</title>
        <authorList>
            <person name="Nagy L.G."/>
            <person name="Riley R."/>
            <person name="Tritt A."/>
            <person name="Adam C."/>
            <person name="Daum C."/>
            <person name="Floudas D."/>
            <person name="Sun H."/>
            <person name="Yadav J.S."/>
            <person name="Pangilinan J."/>
            <person name="Larsson K.H."/>
            <person name="Matsuura K."/>
            <person name="Barry K."/>
            <person name="Labutti K."/>
            <person name="Kuo R."/>
            <person name="Ohm R.A."/>
            <person name="Bhattacharya S.S."/>
            <person name="Shirouzu T."/>
            <person name="Yoshinaga Y."/>
            <person name="Martin F.M."/>
            <person name="Grigoriev I.V."/>
            <person name="Hibbett D.S."/>
        </authorList>
    </citation>
    <scope>NUCLEOTIDE SEQUENCE [LARGE SCALE GENOMIC DNA]</scope>
    <source>
        <strain evidence="2 3">HHB12733</strain>
    </source>
</reference>
<dbReference type="InterPro" id="IPR038717">
    <property type="entry name" value="Tc1-like_DDE_dom"/>
</dbReference>
<dbReference type="Proteomes" id="UP000076842">
    <property type="component" value="Unassembled WGS sequence"/>
</dbReference>
<dbReference type="GO" id="GO:0003676">
    <property type="term" value="F:nucleic acid binding"/>
    <property type="evidence" value="ECO:0007669"/>
    <property type="project" value="InterPro"/>
</dbReference>
<protein>
    <recommendedName>
        <fullName evidence="1">Tc1-like transposase DDE domain-containing protein</fullName>
    </recommendedName>
</protein>
<feature type="domain" description="Tc1-like transposase DDE" evidence="1">
    <location>
        <begin position="5"/>
        <end position="66"/>
    </location>
</feature>